<reference evidence="1 2" key="1">
    <citation type="submission" date="2015-03" db="EMBL/GenBank/DDBJ databases">
        <authorList>
            <person name="Murphy D."/>
        </authorList>
    </citation>
    <scope>NUCLEOTIDE SEQUENCE [LARGE SCALE GENOMIC DNA]</scope>
    <source>
        <strain evidence="1 2">PAP088</strain>
    </source>
</reference>
<dbReference type="EMBL" id="CSWP01000012">
    <property type="protein sequence ID" value="CPV69874.1"/>
    <property type="molecule type" value="Genomic_DNA"/>
</dbReference>
<dbReference type="AlphaFoldDB" id="A0A0U0ZT31"/>
<name>A0A0U0ZT31_9MYCO</name>
<gene>
    <name evidence="1" type="ORF">ERS075579_04663</name>
</gene>
<dbReference type="RefSeq" id="WP_049233233.1">
    <property type="nucleotide sequence ID" value="NZ_CP014951.1"/>
</dbReference>
<proteinExistence type="predicted"/>
<organism evidence="1 2">
    <name type="scientific">Mycobacteroides abscessus</name>
    <dbReference type="NCBI Taxonomy" id="36809"/>
    <lineage>
        <taxon>Bacteria</taxon>
        <taxon>Bacillati</taxon>
        <taxon>Actinomycetota</taxon>
        <taxon>Actinomycetes</taxon>
        <taxon>Mycobacteriales</taxon>
        <taxon>Mycobacteriaceae</taxon>
        <taxon>Mycobacteroides</taxon>
    </lineage>
</organism>
<evidence type="ECO:0000313" key="2">
    <source>
        <dbReference type="Proteomes" id="UP000045782"/>
    </source>
</evidence>
<dbReference type="Proteomes" id="UP000045782">
    <property type="component" value="Unassembled WGS sequence"/>
</dbReference>
<protein>
    <submittedName>
        <fullName evidence="1">Uncharacterized protein</fullName>
    </submittedName>
</protein>
<evidence type="ECO:0000313" key="1">
    <source>
        <dbReference type="EMBL" id="CPV69874.1"/>
    </source>
</evidence>
<accession>A0A0U0ZT31</accession>
<sequence length="291" mass="31129">MTVAVRLPNGTTIVPVKLERSNGWGGGVEKVVESASVHAMDGYVVLDPGAQSFTVQGPTRTETLEVFKHFERIANVPELPETVGSEAHMDELRGQWENVDAFYRRVVDKSTHDSTPSRTCDLAEMRVLDVAVSGIPDSAMGWSPSADYLGVPAPLSAVVPGTLGAVPDLIVASLTDAGLRASAGQPRPGQSEVQLTVEFEVAFSDARKKLVKKNPLNNRRDAKRIAVTGTKYVKLTTPVPITIAADSLAAAHAEVERIVIEIRERVDEPVTACAACGGSGLIFSSGIRERY</sequence>